<evidence type="ECO:0000313" key="6">
    <source>
        <dbReference type="EMBL" id="UYG53474.1"/>
    </source>
</evidence>
<dbReference type="Pfam" id="PF00015">
    <property type="entry name" value="MCPsignal"/>
    <property type="match status" value="1"/>
</dbReference>
<dbReference type="Pfam" id="PF12729">
    <property type="entry name" value="4HB_MCP_1"/>
    <property type="match status" value="1"/>
</dbReference>
<keyword evidence="6" id="KW-0614">Plasmid</keyword>
<dbReference type="InterPro" id="IPR004089">
    <property type="entry name" value="MCPsignal_dom"/>
</dbReference>
<dbReference type="InterPro" id="IPR051310">
    <property type="entry name" value="MCP_chemotaxis"/>
</dbReference>
<comment type="similarity">
    <text evidence="2">Belongs to the methyl-accepting chemotaxis (MCP) protein family.</text>
</comment>
<dbReference type="PROSITE" id="PS50111">
    <property type="entry name" value="CHEMOTAXIS_TRANSDUC_2"/>
    <property type="match status" value="1"/>
</dbReference>
<gene>
    <name evidence="6" type="ORF">M9799_19075</name>
</gene>
<feature type="transmembrane region" description="Helical" evidence="4">
    <location>
        <begin position="186"/>
        <end position="209"/>
    </location>
</feature>
<keyword evidence="1" id="KW-0488">Methylation</keyword>
<keyword evidence="4" id="KW-0812">Transmembrane</keyword>
<keyword evidence="4" id="KW-0472">Membrane</keyword>
<organism evidence="6 7">
    <name type="scientific">Comamonas endophytica</name>
    <dbReference type="NCBI Taxonomy" id="2949090"/>
    <lineage>
        <taxon>Bacteria</taxon>
        <taxon>Pseudomonadati</taxon>
        <taxon>Pseudomonadota</taxon>
        <taxon>Betaproteobacteria</taxon>
        <taxon>Burkholderiales</taxon>
        <taxon>Comamonadaceae</taxon>
        <taxon>Comamonas</taxon>
    </lineage>
</organism>
<dbReference type="InterPro" id="IPR024478">
    <property type="entry name" value="HlyB_4HB_MCP"/>
</dbReference>
<evidence type="ECO:0000259" key="5">
    <source>
        <dbReference type="PROSITE" id="PS50111"/>
    </source>
</evidence>
<keyword evidence="7" id="KW-1185">Reference proteome</keyword>
<sequence>MTVAARLYLGFGLILALLVVVTGVAVVKVDRIDRALRANSEIYSQVQRNAINFRGSAHDRSIAVRDLVLSPTQRERDQEMATIEALAAFYARSAKSLEALLALPAVSPEVHPLYADIQKAESQAVATTNAIIAQVRAGDTGAVNTLWSQAKPQYVQWLASINRLIDLKEKHIQAANQGAMDEASGFLRVMFTALTLALIMSAAVAWSVARSIVRQLGAEPKALANVARHVAEGGLHPVAGVARAQPDSVLSYLGAMQASLAKVVDNMRRASDAVTQGADEIAAGSAGLLQRTEEQASNLQQASASMEEMTASVKHNADTARQAARLAASASDAAQRGGEVVTQVVHTMEDISASSQRIANIIGVIDSIAFQTNILALNAAVEAARAGEEGRGFAVVASEVRALAQRSADAAREIKALIDTSVVKVEQGTQLVHDAGATMTDIVAQAQRVAGLIAEISSATAEQTQGIAQVGGAVAHLDQATQQNAAMVEQSATAAHALRHQAAQLAAAVRVFQLADAGAGAPDRGQPFQRFARTEPIPALLPAAQ</sequence>
<dbReference type="CDD" id="cd11386">
    <property type="entry name" value="MCP_signal"/>
    <property type="match status" value="1"/>
</dbReference>
<dbReference type="EMBL" id="CP106882">
    <property type="protein sequence ID" value="UYG53474.1"/>
    <property type="molecule type" value="Genomic_DNA"/>
</dbReference>
<dbReference type="Gene3D" id="1.10.287.950">
    <property type="entry name" value="Methyl-accepting chemotaxis protein"/>
    <property type="match status" value="1"/>
</dbReference>
<name>A0ABY6GEE4_9BURK</name>
<evidence type="ECO:0000256" key="2">
    <source>
        <dbReference type="ARBA" id="ARBA00029447"/>
    </source>
</evidence>
<feature type="domain" description="Methyl-accepting transducer" evidence="5">
    <location>
        <begin position="270"/>
        <end position="499"/>
    </location>
</feature>
<evidence type="ECO:0000256" key="1">
    <source>
        <dbReference type="ARBA" id="ARBA00022481"/>
    </source>
</evidence>
<protein>
    <submittedName>
        <fullName evidence="6">Methyl-accepting chemotaxis protein</fullName>
    </submittedName>
</protein>
<dbReference type="Proteomes" id="UP001162800">
    <property type="component" value="Plasmid unnamed1"/>
</dbReference>
<proteinExistence type="inferred from homology"/>
<feature type="transmembrane region" description="Helical" evidence="4">
    <location>
        <begin position="6"/>
        <end position="27"/>
    </location>
</feature>
<evidence type="ECO:0000256" key="4">
    <source>
        <dbReference type="SAM" id="Phobius"/>
    </source>
</evidence>
<dbReference type="PANTHER" id="PTHR43531">
    <property type="entry name" value="PROTEIN ICFG"/>
    <property type="match status" value="1"/>
</dbReference>
<reference evidence="6" key="1">
    <citation type="submission" date="2022-09" db="EMBL/GenBank/DDBJ databases">
        <title>The complete genome of Acidovorax sp. 5MLIR.</title>
        <authorList>
            <person name="Liu L."/>
            <person name="Yue J."/>
            <person name="Yang F."/>
            <person name="Yuan J."/>
            <person name="Li L."/>
        </authorList>
    </citation>
    <scope>NUCLEOTIDE SEQUENCE</scope>
    <source>
        <strain evidence="6">5MLIR</strain>
        <plasmid evidence="6">unnamed1</plasmid>
    </source>
</reference>
<evidence type="ECO:0000313" key="7">
    <source>
        <dbReference type="Proteomes" id="UP001162800"/>
    </source>
</evidence>
<dbReference type="SUPFAM" id="SSF58104">
    <property type="entry name" value="Methyl-accepting chemotaxis protein (MCP) signaling domain"/>
    <property type="match status" value="1"/>
</dbReference>
<accession>A0ABY6GEE4</accession>
<keyword evidence="4" id="KW-1133">Transmembrane helix</keyword>
<keyword evidence="3" id="KW-0807">Transducer</keyword>
<dbReference type="PANTHER" id="PTHR43531:SF14">
    <property type="entry name" value="METHYL-ACCEPTING CHEMOTAXIS PROTEIN I-RELATED"/>
    <property type="match status" value="1"/>
</dbReference>
<geneLocation type="plasmid" evidence="6 7">
    <name>unnamed1</name>
</geneLocation>
<dbReference type="SMART" id="SM00283">
    <property type="entry name" value="MA"/>
    <property type="match status" value="1"/>
</dbReference>
<dbReference type="InterPro" id="IPR004090">
    <property type="entry name" value="Chemotax_Me-accpt_rcpt"/>
</dbReference>
<dbReference type="PRINTS" id="PR00260">
    <property type="entry name" value="CHEMTRNSDUCR"/>
</dbReference>
<evidence type="ECO:0000256" key="3">
    <source>
        <dbReference type="PROSITE-ProRule" id="PRU00284"/>
    </source>
</evidence>